<feature type="domain" description="Ammonium transporter AmtB-like" evidence="9">
    <location>
        <begin position="14"/>
        <end position="196"/>
    </location>
</feature>
<evidence type="ECO:0000313" key="10">
    <source>
        <dbReference type="Proteomes" id="UP000492821"/>
    </source>
</evidence>
<feature type="transmembrane region" description="Helical" evidence="8">
    <location>
        <begin position="144"/>
        <end position="169"/>
    </location>
</feature>
<feature type="transmembrane region" description="Helical" evidence="8">
    <location>
        <begin position="96"/>
        <end position="117"/>
    </location>
</feature>
<organism evidence="10 11">
    <name type="scientific">Panagrellus redivivus</name>
    <name type="common">Microworm</name>
    <dbReference type="NCBI Taxonomy" id="6233"/>
    <lineage>
        <taxon>Eukaryota</taxon>
        <taxon>Metazoa</taxon>
        <taxon>Ecdysozoa</taxon>
        <taxon>Nematoda</taxon>
        <taxon>Chromadorea</taxon>
        <taxon>Rhabditida</taxon>
        <taxon>Tylenchina</taxon>
        <taxon>Panagrolaimomorpha</taxon>
        <taxon>Panagrolaimoidea</taxon>
        <taxon>Panagrolaimidae</taxon>
        <taxon>Panagrellus</taxon>
    </lineage>
</organism>
<dbReference type="WBParaSite" id="Pan_g1328.t1">
    <property type="protein sequence ID" value="Pan_g1328.t1"/>
    <property type="gene ID" value="Pan_g1328"/>
</dbReference>
<evidence type="ECO:0000256" key="4">
    <source>
        <dbReference type="ARBA" id="ARBA00022692"/>
    </source>
</evidence>
<comment type="subcellular location">
    <subcellularLocation>
        <location evidence="1">Membrane</location>
        <topology evidence="1">Multi-pass membrane protein</topology>
    </subcellularLocation>
</comment>
<dbReference type="Pfam" id="PF00909">
    <property type="entry name" value="Ammonium_transp"/>
    <property type="match status" value="1"/>
</dbReference>
<keyword evidence="6 8" id="KW-0472">Membrane</keyword>
<evidence type="ECO:0000256" key="6">
    <source>
        <dbReference type="ARBA" id="ARBA00023136"/>
    </source>
</evidence>
<keyword evidence="3" id="KW-0813">Transport</keyword>
<evidence type="ECO:0000259" key="9">
    <source>
        <dbReference type="Pfam" id="PF00909"/>
    </source>
</evidence>
<dbReference type="Proteomes" id="UP000492821">
    <property type="component" value="Unassembled WGS sequence"/>
</dbReference>
<dbReference type="SUPFAM" id="SSF111352">
    <property type="entry name" value="Ammonium transporter"/>
    <property type="match status" value="1"/>
</dbReference>
<feature type="transmembrane region" description="Helical" evidence="8">
    <location>
        <begin position="64"/>
        <end position="84"/>
    </location>
</feature>
<keyword evidence="5 8" id="KW-1133">Transmembrane helix</keyword>
<evidence type="ECO:0000256" key="2">
    <source>
        <dbReference type="ARBA" id="ARBA00005887"/>
    </source>
</evidence>
<keyword evidence="7" id="KW-0924">Ammonia transport</keyword>
<dbReference type="GO" id="GO:0008519">
    <property type="term" value="F:ammonium channel activity"/>
    <property type="evidence" value="ECO:0007669"/>
    <property type="project" value="InterPro"/>
</dbReference>
<reference evidence="11" key="2">
    <citation type="submission" date="2020-10" db="UniProtKB">
        <authorList>
            <consortium name="WormBaseParasite"/>
        </authorList>
    </citation>
    <scope>IDENTIFICATION</scope>
</reference>
<keyword evidence="4 8" id="KW-0812">Transmembrane</keyword>
<dbReference type="InterPro" id="IPR024041">
    <property type="entry name" value="NH4_transpt_AmtB-like_dom"/>
</dbReference>
<comment type="similarity">
    <text evidence="2">Belongs to the ammonia transporter channel (TC 1.A.11.2) family.</text>
</comment>
<reference evidence="10" key="1">
    <citation type="journal article" date="2013" name="Genetics">
        <title>The draft genome and transcriptome of Panagrellus redivivus are shaped by the harsh demands of a free-living lifestyle.</title>
        <authorList>
            <person name="Srinivasan J."/>
            <person name="Dillman A.R."/>
            <person name="Macchietto M.G."/>
            <person name="Heikkinen L."/>
            <person name="Lakso M."/>
            <person name="Fracchia K.M."/>
            <person name="Antoshechkin I."/>
            <person name="Mortazavi A."/>
            <person name="Wong G."/>
            <person name="Sternberg P.W."/>
        </authorList>
    </citation>
    <scope>NUCLEOTIDE SEQUENCE [LARGE SCALE GENOMIC DNA]</scope>
    <source>
        <strain evidence="10">MT8872</strain>
    </source>
</reference>
<feature type="transmembrane region" description="Helical" evidence="8">
    <location>
        <begin position="41"/>
        <end position="58"/>
    </location>
</feature>
<feature type="transmembrane region" description="Helical" evidence="8">
    <location>
        <begin position="12"/>
        <end position="34"/>
    </location>
</feature>
<dbReference type="GO" id="GO:0097272">
    <property type="term" value="P:ammonium homeostasis"/>
    <property type="evidence" value="ECO:0007669"/>
    <property type="project" value="TreeGrafter"/>
</dbReference>
<evidence type="ECO:0000256" key="5">
    <source>
        <dbReference type="ARBA" id="ARBA00022989"/>
    </source>
</evidence>
<dbReference type="InterPro" id="IPR029020">
    <property type="entry name" value="Ammonium/urea_transptr"/>
</dbReference>
<dbReference type="GO" id="GO:0005886">
    <property type="term" value="C:plasma membrane"/>
    <property type="evidence" value="ECO:0007669"/>
    <property type="project" value="TreeGrafter"/>
</dbReference>
<proteinExistence type="inferred from homology"/>
<keyword evidence="10" id="KW-1185">Reference proteome</keyword>
<evidence type="ECO:0000256" key="3">
    <source>
        <dbReference type="ARBA" id="ARBA00022448"/>
    </source>
</evidence>
<evidence type="ECO:0000313" key="11">
    <source>
        <dbReference type="WBParaSite" id="Pan_g1328.t1"/>
    </source>
</evidence>
<accession>A0A7E4UWA3</accession>
<evidence type="ECO:0000256" key="8">
    <source>
        <dbReference type="SAM" id="Phobius"/>
    </source>
</evidence>
<sequence length="312" mass="34218">MADIVQPGEGNIVALAMINTILSGAFAALVYLIIHFMFHGKWTLLLTINACLAGMVASCAGCNIMMPWACIFTGSGAGLIYMGLSKLMIRLQIDDPLDAFAVHAGGGFWGLMSVTIISKKGILYAIGDEVDGTYHWCDQAFAQFGWQLVCAIAIVLWSVGTMAPVFLGLKKIGKLRVLPEVEIKGLDIYKHGEAAYPIHAYGHGWDDIIEEDGSRVRAFSEKAEFSIEELASAYDRRTSVIPNANSRRLSYFHNPKRYEHPGLHQKALQNHKSETHNRIAPASTQNSDLYLSAPSLTIPGVVVEEAEEIEHL</sequence>
<evidence type="ECO:0000256" key="1">
    <source>
        <dbReference type="ARBA" id="ARBA00004141"/>
    </source>
</evidence>
<evidence type="ECO:0000256" key="7">
    <source>
        <dbReference type="ARBA" id="ARBA00023177"/>
    </source>
</evidence>
<dbReference type="PANTHER" id="PTHR11730">
    <property type="entry name" value="AMMONIUM TRANSPORTER"/>
    <property type="match status" value="1"/>
</dbReference>
<dbReference type="Gene3D" id="1.10.3430.10">
    <property type="entry name" value="Ammonium transporter AmtB like domains"/>
    <property type="match status" value="1"/>
</dbReference>
<name>A0A7E4UWA3_PANRE</name>
<dbReference type="AlphaFoldDB" id="A0A7E4UWA3"/>
<dbReference type="PANTHER" id="PTHR11730:SF6">
    <property type="entry name" value="AMMONIUM TRANSPORTER"/>
    <property type="match status" value="1"/>
</dbReference>
<protein>
    <submittedName>
        <fullName evidence="11">Ammonium_transp domain-containing protein</fullName>
    </submittedName>
</protein>